<dbReference type="Pfam" id="PF01797">
    <property type="entry name" value="Y1_Tnp"/>
    <property type="match status" value="1"/>
</dbReference>
<keyword evidence="3" id="KW-1185">Reference proteome</keyword>
<organism evidence="2 3">
    <name type="scientific">Pinibacter aurantiacus</name>
    <dbReference type="NCBI Taxonomy" id="2851599"/>
    <lineage>
        <taxon>Bacteria</taxon>
        <taxon>Pseudomonadati</taxon>
        <taxon>Bacteroidota</taxon>
        <taxon>Chitinophagia</taxon>
        <taxon>Chitinophagales</taxon>
        <taxon>Chitinophagaceae</taxon>
        <taxon>Pinibacter</taxon>
    </lineage>
</organism>
<accession>A0A9E2SFC8</accession>
<proteinExistence type="predicted"/>
<dbReference type="SMART" id="SM01321">
    <property type="entry name" value="Y1_Tnp"/>
    <property type="match status" value="1"/>
</dbReference>
<evidence type="ECO:0000259" key="1">
    <source>
        <dbReference type="SMART" id="SM01321"/>
    </source>
</evidence>
<dbReference type="Proteomes" id="UP000812270">
    <property type="component" value="Unassembled WGS sequence"/>
</dbReference>
<dbReference type="PANTHER" id="PTHR36966:SF1">
    <property type="entry name" value="REP-ASSOCIATED TYROSINE TRANSPOSASE"/>
    <property type="match status" value="1"/>
</dbReference>
<dbReference type="GO" id="GO:0006313">
    <property type="term" value="P:DNA transposition"/>
    <property type="evidence" value="ECO:0007669"/>
    <property type="project" value="InterPro"/>
</dbReference>
<protein>
    <submittedName>
        <fullName evidence="2">Transposase</fullName>
    </submittedName>
</protein>
<dbReference type="RefSeq" id="WP_217794524.1">
    <property type="nucleotide sequence ID" value="NZ_JAHSPG010000018.1"/>
</dbReference>
<dbReference type="EMBL" id="JAHSPG010000018">
    <property type="protein sequence ID" value="MBV4360254.1"/>
    <property type="molecule type" value="Genomic_DNA"/>
</dbReference>
<dbReference type="NCBIfam" id="NF047646">
    <property type="entry name" value="REP_Tyr_transpos"/>
    <property type="match status" value="1"/>
</dbReference>
<evidence type="ECO:0000313" key="3">
    <source>
        <dbReference type="Proteomes" id="UP000812270"/>
    </source>
</evidence>
<comment type="caution">
    <text evidence="2">The sequence shown here is derived from an EMBL/GenBank/DDBJ whole genome shotgun (WGS) entry which is preliminary data.</text>
</comment>
<dbReference type="GO" id="GO:0043565">
    <property type="term" value="F:sequence-specific DNA binding"/>
    <property type="evidence" value="ECO:0007669"/>
    <property type="project" value="TreeGrafter"/>
</dbReference>
<dbReference type="InterPro" id="IPR052715">
    <property type="entry name" value="RAYT_transposase"/>
</dbReference>
<dbReference type="GO" id="GO:0004803">
    <property type="term" value="F:transposase activity"/>
    <property type="evidence" value="ECO:0007669"/>
    <property type="project" value="InterPro"/>
</dbReference>
<dbReference type="PANTHER" id="PTHR36966">
    <property type="entry name" value="REP-ASSOCIATED TYROSINE TRANSPOSASE"/>
    <property type="match status" value="1"/>
</dbReference>
<sequence length="179" mass="21268">MSKKYKFLDNEKPYFVTFTVVNWIDLFTRNVYKDIFLDAVRYCQQNKDLNVFAWVIMTNHVHMIVGSRGNPLSNIMRDLKRHTSEKLHIALEANKRESRREWMLWLMTRAGSKLGLKFQLWQPESHPMELFSPFIANQKLRYLHQNPVKAGFVSNEIDWKYSSAGDYHGRKGLLEIMLI</sequence>
<name>A0A9E2SFC8_9BACT</name>
<feature type="domain" description="Transposase IS200-like" evidence="1">
    <location>
        <begin position="10"/>
        <end position="146"/>
    </location>
</feature>
<evidence type="ECO:0000313" key="2">
    <source>
        <dbReference type="EMBL" id="MBV4360254.1"/>
    </source>
</evidence>
<gene>
    <name evidence="2" type="ORF">KTO63_24020</name>
</gene>
<dbReference type="AlphaFoldDB" id="A0A9E2SFC8"/>
<reference evidence="2" key="1">
    <citation type="submission" date="2021-06" db="EMBL/GenBank/DDBJ databases">
        <authorList>
            <person name="Huq M.A."/>
        </authorList>
    </citation>
    <scope>NUCLEOTIDE SEQUENCE</scope>
    <source>
        <strain evidence="2">MAH-26</strain>
    </source>
</reference>
<dbReference type="InterPro" id="IPR002686">
    <property type="entry name" value="Transposase_17"/>
</dbReference>